<dbReference type="SUPFAM" id="SSF53335">
    <property type="entry name" value="S-adenosyl-L-methionine-dependent methyltransferases"/>
    <property type="match status" value="1"/>
</dbReference>
<evidence type="ECO:0000313" key="1">
    <source>
        <dbReference type="EMBL" id="KYF73384.1"/>
    </source>
</evidence>
<sequence>MTDSQIQADRAYATAWRIFFDSRRYDHQGTLDLMEPHLRKIVASGRRDLSILSVGPGPGDVDADVARLLRRVAPEGGSVRYVALEPNAIHREHFTAMTRRPELAGVQFDVRATRVEDFKTDERFDCVFYMHSIYHMPGQEERLTREALGMLNEGGILVITVDHEHGQMYTLIKKYVELTGYQGYWTASEAGLVTGESLKGIMERLGLKYETAEHDETIDVTLCFDDQSATGKALLDFIYQTDFSAMSDDVKRQLLVYLNEEAVERDGRKLIHEPSITVLVPRP</sequence>
<evidence type="ECO:0008006" key="3">
    <source>
        <dbReference type="Google" id="ProtNLM"/>
    </source>
</evidence>
<accession>A0A150QZI4</accession>
<gene>
    <name evidence="1" type="ORF">BE17_52555</name>
</gene>
<name>A0A150QZI4_SORCE</name>
<proteinExistence type="predicted"/>
<dbReference type="CDD" id="cd02440">
    <property type="entry name" value="AdoMet_MTases"/>
    <property type="match status" value="1"/>
</dbReference>
<dbReference type="InterPro" id="IPR029063">
    <property type="entry name" value="SAM-dependent_MTases_sf"/>
</dbReference>
<dbReference type="Gene3D" id="3.40.50.150">
    <property type="entry name" value="Vaccinia Virus protein VP39"/>
    <property type="match status" value="1"/>
</dbReference>
<dbReference type="Proteomes" id="UP000075635">
    <property type="component" value="Unassembled WGS sequence"/>
</dbReference>
<dbReference type="Pfam" id="PF13489">
    <property type="entry name" value="Methyltransf_23"/>
    <property type="match status" value="1"/>
</dbReference>
<evidence type="ECO:0000313" key="2">
    <source>
        <dbReference type="Proteomes" id="UP000075635"/>
    </source>
</evidence>
<comment type="caution">
    <text evidence="1">The sequence shown here is derived from an EMBL/GenBank/DDBJ whole genome shotgun (WGS) entry which is preliminary data.</text>
</comment>
<protein>
    <recommendedName>
        <fullName evidence="3">Methyltransferase domain-containing protein</fullName>
    </recommendedName>
</protein>
<dbReference type="EMBL" id="JEMB01003375">
    <property type="protein sequence ID" value="KYF73384.1"/>
    <property type="molecule type" value="Genomic_DNA"/>
</dbReference>
<organism evidence="1 2">
    <name type="scientific">Sorangium cellulosum</name>
    <name type="common">Polyangium cellulosum</name>
    <dbReference type="NCBI Taxonomy" id="56"/>
    <lineage>
        <taxon>Bacteria</taxon>
        <taxon>Pseudomonadati</taxon>
        <taxon>Myxococcota</taxon>
        <taxon>Polyangia</taxon>
        <taxon>Polyangiales</taxon>
        <taxon>Polyangiaceae</taxon>
        <taxon>Sorangium</taxon>
    </lineage>
</organism>
<dbReference type="AlphaFoldDB" id="A0A150QZI4"/>
<reference evidence="1 2" key="1">
    <citation type="submission" date="2014-02" db="EMBL/GenBank/DDBJ databases">
        <title>The small core and large imbalanced accessory genome model reveals a collaborative survival strategy of Sorangium cellulosum strains in nature.</title>
        <authorList>
            <person name="Han K."/>
            <person name="Peng R."/>
            <person name="Blom J."/>
            <person name="Li Y.-Z."/>
        </authorList>
    </citation>
    <scope>NUCLEOTIDE SEQUENCE [LARGE SCALE GENOMIC DNA]</scope>
    <source>
        <strain evidence="1 2">So0011-07</strain>
    </source>
</reference>